<dbReference type="Pfam" id="PF07705">
    <property type="entry name" value="CARDB"/>
    <property type="match status" value="1"/>
</dbReference>
<dbReference type="InterPro" id="IPR035986">
    <property type="entry name" value="PKD_dom_sf"/>
</dbReference>
<evidence type="ECO:0000313" key="3">
    <source>
        <dbReference type="EMBL" id="AAM05161.1"/>
    </source>
</evidence>
<feature type="region of interest" description="Disordered" evidence="1">
    <location>
        <begin position="160"/>
        <end position="194"/>
    </location>
</feature>
<dbReference type="KEGG" id="mac:MA_1754"/>
<dbReference type="PhylomeDB" id="Q8TPZ8"/>
<dbReference type="InterPro" id="IPR022409">
    <property type="entry name" value="PKD/Chitinase_dom"/>
</dbReference>
<dbReference type="PROSITE" id="PS50093">
    <property type="entry name" value="PKD"/>
    <property type="match status" value="2"/>
</dbReference>
<dbReference type="SMART" id="SM00089">
    <property type="entry name" value="PKD"/>
    <property type="match status" value="2"/>
</dbReference>
<name>Q8TPZ8_METAC</name>
<protein>
    <submittedName>
        <fullName evidence="3">Cell surface protein</fullName>
    </submittedName>
</protein>
<proteinExistence type="predicted"/>
<dbReference type="FunFam" id="2.60.40.10:FF:000270">
    <property type="entry name" value="Cell surface protein"/>
    <property type="match status" value="2"/>
</dbReference>
<dbReference type="InterPro" id="IPR021779">
    <property type="entry name" value="DUF3344"/>
</dbReference>
<dbReference type="InterPro" id="IPR011635">
    <property type="entry name" value="CARDB"/>
</dbReference>
<feature type="domain" description="PKD" evidence="2">
    <location>
        <begin position="521"/>
        <end position="592"/>
    </location>
</feature>
<gene>
    <name evidence="3" type="ordered locus">MA_1754</name>
</gene>
<dbReference type="InterPro" id="IPR000601">
    <property type="entry name" value="PKD_dom"/>
</dbReference>
<dbReference type="SUPFAM" id="SSF49299">
    <property type="entry name" value="PKD domain"/>
    <property type="match status" value="2"/>
</dbReference>
<accession>Q8TPZ8</accession>
<sequence>MLVLILSSGVSVAIATETNDLSIAAVLISPSDVVFAKEANTIVVYGITNSGTENLTNITVDVYASDVSGTVPVNTETISSLAGGGTTTIFITDPTIRDLQGSTVTYTAVIDPDNLIPETNEANNNRSSAAVPVRYNGYKGKRYWEGASDITTKHTYDFNGDVSSSSQPSTSYRSQGAWSNGRTETWGGSVPNPDLPSGSTIEQALLYVAYNWDETPGGYPWWNVSFNNVIIDYGNISTGNGILYTDMSNFGLYADYEYGLVVYDVTNLYNSTDYNGLKMYPYNSTFADLTALYPSTLVIIYQNPNMTRKQIFINEECDELGVSESTYGTTPEEATAYAPFTGMSIDVSNVSNATLYSFAGSAGPDEGNLLFNGNTVATNAWHGDAYTASASVFDVKNYINSTGNEAGIQGTVSGGMDVLQQILVVEYVESVPSALDANLTANVTSGTAPLTVQFTDLSEGNVTNWLWDFGDNTNSTSQNVSHTYNSPGTYTVNLTVTGPEGSDSEVKTDFITVSDSNVSAPVAAFTATPLVGTAPLQVAFTDQSTNSPTEWKWEYNNGSGWVEFSNETNASYSFATAVPYDIQLTVSNSGGSDDETKLHYISVGNVREPLNTVQSGTVSGDLYISSPTTWPATEVNQTFTLPAAAVGNIQWAKLYVNTYSGSAANTYALSSTVKLDGDGDSTYESTLGTETMDIASLTNGASFPLNDHVNKVYSDYEAQYDVTSLISAANPAINVKSEAISGKNFDGRIKGVTLVVAYNNTSSTDQTYYWVNHGGDWSSPANGNTIFDTSGLSSGWVSAESKIRYFSYSDANYTFNGVAKTGSTPSNYSGLNTWDVTDNITAGQSSTLAYSKGSGSYKTTLATLKVKYETPGFSNKVTLGDTSPVSPTLASLNGRLYLAWKGDGNNNLNVMYSADNGMTFGNKYTSSETSPESPALCVHNNSLYIAWKGNGSNYLNVAQVTMNGDNITDFSNKVTLGDTSPVSPALASLNGRLYLAWKGDGNNNLNVMYSADNGMTFGNKYTSSETSPESPALCVHNNSLYIAWKGNGNNYLNVAQVTMNGDNITDFSNKVTLGDTSPVSPALASLNGRLYLAWKGDGNNNLNVMYSADNGMTFGNKYTSPETSPESPALCVHNNSLYIAWKGDGNNNLNVAQVI</sequence>
<dbReference type="GO" id="GO:0004181">
    <property type="term" value="F:metallocarboxypeptidase activity"/>
    <property type="evidence" value="ECO:0000318"/>
    <property type="project" value="GO_Central"/>
</dbReference>
<dbReference type="InParanoid" id="Q8TPZ8"/>
<dbReference type="Pfam" id="PF18911">
    <property type="entry name" value="PKD_4"/>
    <property type="match status" value="2"/>
</dbReference>
<dbReference type="EnsemblBacteria" id="AAM05161">
    <property type="protein sequence ID" value="AAM05161"/>
    <property type="gene ID" value="MA_1754"/>
</dbReference>
<dbReference type="OrthoDB" id="118173at2157"/>
<dbReference type="GO" id="GO:0016485">
    <property type="term" value="P:protein processing"/>
    <property type="evidence" value="ECO:0000318"/>
    <property type="project" value="GO_Central"/>
</dbReference>
<feature type="compositionally biased region" description="Low complexity" evidence="1">
    <location>
        <begin position="163"/>
        <end position="174"/>
    </location>
</feature>
<dbReference type="AlphaFoldDB" id="Q8TPZ8"/>
<dbReference type="Gene3D" id="2.60.40.10">
    <property type="entry name" value="Immunoglobulins"/>
    <property type="match status" value="3"/>
</dbReference>
<dbReference type="GO" id="GO:0005615">
    <property type="term" value="C:extracellular space"/>
    <property type="evidence" value="ECO:0000318"/>
    <property type="project" value="GO_Central"/>
</dbReference>
<dbReference type="InterPro" id="IPR013783">
    <property type="entry name" value="Ig-like_fold"/>
</dbReference>
<reference evidence="3 4" key="1">
    <citation type="journal article" date="2002" name="Genome Res.">
        <title>The genome of Methanosarcina acetivorans reveals extensive metabolic and physiological diversity.</title>
        <authorList>
            <person name="Galagan J.E."/>
            <person name="Nusbaum C."/>
            <person name="Roy A."/>
            <person name="Endrizzi M.G."/>
            <person name="Macdonald P."/>
            <person name="FitzHugh W."/>
            <person name="Calvo S."/>
            <person name="Engels R."/>
            <person name="Smirnov S."/>
            <person name="Atnoor D."/>
            <person name="Brown A."/>
            <person name="Allen N."/>
            <person name="Naylor J."/>
            <person name="Stange-Thomann N."/>
            <person name="DeArellano K."/>
            <person name="Johnson R."/>
            <person name="Linton L."/>
            <person name="McEwan P."/>
            <person name="McKernan K."/>
            <person name="Talamas J."/>
            <person name="Tirrell A."/>
            <person name="Ye W."/>
            <person name="Zimmer A."/>
            <person name="Barber R.D."/>
            <person name="Cann I."/>
            <person name="Graham D.E."/>
            <person name="Grahame D.A."/>
            <person name="Guss A."/>
            <person name="Hedderich R."/>
            <person name="Ingram-Smith C."/>
            <person name="Kuettner C.H."/>
            <person name="Krzycki J.A."/>
            <person name="Leigh J.A."/>
            <person name="Li W."/>
            <person name="Liu J."/>
            <person name="Mukhopadhyay B."/>
            <person name="Reeve J.N."/>
            <person name="Smith K."/>
            <person name="Springer T.A."/>
            <person name="Umayam L.A."/>
            <person name="White O."/>
            <person name="White R.H."/>
            <person name="de Macario E.C."/>
            <person name="Ferry J.G."/>
            <person name="Jarrell K.F."/>
            <person name="Jing H."/>
            <person name="Macario A.J.L."/>
            <person name="Paulsen I."/>
            <person name="Pritchett M."/>
            <person name="Sowers K.R."/>
            <person name="Swanson R.V."/>
            <person name="Zinder S.H."/>
            <person name="Lander E."/>
            <person name="Metcalf W.W."/>
            <person name="Birren B."/>
        </authorList>
    </citation>
    <scope>NUCLEOTIDE SEQUENCE [LARGE SCALE GENOMIC DNA]</scope>
    <source>
        <strain evidence="4">ATCC 35395 / DSM 2834 / JCM 12185 / C2A</strain>
    </source>
</reference>
<dbReference type="Pfam" id="PF11824">
    <property type="entry name" value="DUF3344"/>
    <property type="match status" value="2"/>
</dbReference>
<evidence type="ECO:0000313" key="4">
    <source>
        <dbReference type="Proteomes" id="UP000002487"/>
    </source>
</evidence>
<feature type="domain" description="PKD" evidence="2">
    <location>
        <begin position="435"/>
        <end position="518"/>
    </location>
</feature>
<organism evidence="3 4">
    <name type="scientific">Methanosarcina acetivorans (strain ATCC 35395 / DSM 2834 / JCM 12185 / C2A)</name>
    <dbReference type="NCBI Taxonomy" id="188937"/>
    <lineage>
        <taxon>Archaea</taxon>
        <taxon>Methanobacteriati</taxon>
        <taxon>Methanobacteriota</taxon>
        <taxon>Stenosarchaea group</taxon>
        <taxon>Methanomicrobia</taxon>
        <taxon>Methanosarcinales</taxon>
        <taxon>Methanosarcinaceae</taxon>
        <taxon>Methanosarcina</taxon>
    </lineage>
</organism>
<dbReference type="EMBL" id="AE010299">
    <property type="protein sequence ID" value="AAM05161.1"/>
    <property type="molecule type" value="Genomic_DNA"/>
</dbReference>
<dbReference type="HOGENOM" id="CLU_275921_0_0_2"/>
<dbReference type="Proteomes" id="UP000002487">
    <property type="component" value="Chromosome"/>
</dbReference>
<dbReference type="GO" id="GO:0006518">
    <property type="term" value="P:peptide metabolic process"/>
    <property type="evidence" value="ECO:0000318"/>
    <property type="project" value="GO_Central"/>
</dbReference>
<keyword evidence="4" id="KW-1185">Reference proteome</keyword>
<evidence type="ECO:0000259" key="2">
    <source>
        <dbReference type="PROSITE" id="PS50093"/>
    </source>
</evidence>
<evidence type="ECO:0000256" key="1">
    <source>
        <dbReference type="SAM" id="MobiDB-lite"/>
    </source>
</evidence>
<dbReference type="InterPro" id="IPR036278">
    <property type="entry name" value="Sialidase_sf"/>
</dbReference>
<dbReference type="SUPFAM" id="SSF50939">
    <property type="entry name" value="Sialidases"/>
    <property type="match status" value="1"/>
</dbReference>
<dbReference type="CDD" id="cd00146">
    <property type="entry name" value="PKD"/>
    <property type="match status" value="2"/>
</dbReference>